<dbReference type="PANTHER" id="PTHR30465:SF66">
    <property type="entry name" value="INNER MEMBRANE ABC TRANSPORTER PERMEASE PROTEIN YEJB"/>
    <property type="match status" value="1"/>
</dbReference>
<accession>A0A383DVM8</accession>
<feature type="non-terminal residue" evidence="9">
    <location>
        <position position="1"/>
    </location>
</feature>
<evidence type="ECO:0000256" key="7">
    <source>
        <dbReference type="SAM" id="Phobius"/>
    </source>
</evidence>
<keyword evidence="2" id="KW-0813">Transport</keyword>
<name>A0A383DVM8_9ZZZZ</name>
<evidence type="ECO:0000256" key="3">
    <source>
        <dbReference type="ARBA" id="ARBA00022475"/>
    </source>
</evidence>
<dbReference type="Gene3D" id="1.10.3720.10">
    <property type="entry name" value="MetI-like"/>
    <property type="match status" value="1"/>
</dbReference>
<reference evidence="9" key="1">
    <citation type="submission" date="2018-05" db="EMBL/GenBank/DDBJ databases">
        <authorList>
            <person name="Lanie J.A."/>
            <person name="Ng W.-L."/>
            <person name="Kazmierczak K.M."/>
            <person name="Andrzejewski T.M."/>
            <person name="Davidsen T.M."/>
            <person name="Wayne K.J."/>
            <person name="Tettelin H."/>
            <person name="Glass J.I."/>
            <person name="Rusch D."/>
            <person name="Podicherti R."/>
            <person name="Tsui H.-C.T."/>
            <person name="Winkler M.E."/>
        </authorList>
    </citation>
    <scope>NUCLEOTIDE SEQUENCE</scope>
</reference>
<sequence>GTSQDGMQQALSDDQKEQLAKYYGFDKPWYTAYLQWLGRLLRGDLGDSFRFGEPVTQVIWERLPVSTYFGITTLLVTYTVCIPLGILKAMKHNTWVDNTTSVGIFVGYAIPGYALGALLVVFCASRWGWFPIAGFTSVDFEDYSLWGKVKDLLHHTALPLACYLVHAFAFVTMLMKNHLMDNLAADYIRTALAKGLTYAEAVRKHALRNSMIPIATNLGHQVMLFVAGSFLIE</sequence>
<dbReference type="CDD" id="cd06261">
    <property type="entry name" value="TM_PBP2"/>
    <property type="match status" value="1"/>
</dbReference>
<dbReference type="InterPro" id="IPR000515">
    <property type="entry name" value="MetI-like"/>
</dbReference>
<dbReference type="GO" id="GO:0055085">
    <property type="term" value="P:transmembrane transport"/>
    <property type="evidence" value="ECO:0007669"/>
    <property type="project" value="InterPro"/>
</dbReference>
<evidence type="ECO:0000256" key="1">
    <source>
        <dbReference type="ARBA" id="ARBA00004651"/>
    </source>
</evidence>
<dbReference type="SUPFAM" id="SSF161098">
    <property type="entry name" value="MetI-like"/>
    <property type="match status" value="1"/>
</dbReference>
<evidence type="ECO:0000256" key="5">
    <source>
        <dbReference type="ARBA" id="ARBA00022989"/>
    </source>
</evidence>
<keyword evidence="5 7" id="KW-1133">Transmembrane helix</keyword>
<comment type="subcellular location">
    <subcellularLocation>
        <location evidence="1">Cell membrane</location>
        <topology evidence="1">Multi-pass membrane protein</topology>
    </subcellularLocation>
</comment>
<dbReference type="PROSITE" id="PS50928">
    <property type="entry name" value="ABC_TM1"/>
    <property type="match status" value="1"/>
</dbReference>
<proteinExistence type="predicted"/>
<dbReference type="EMBL" id="UINC01220623">
    <property type="protein sequence ID" value="SVE48617.1"/>
    <property type="molecule type" value="Genomic_DNA"/>
</dbReference>
<evidence type="ECO:0000256" key="2">
    <source>
        <dbReference type="ARBA" id="ARBA00022448"/>
    </source>
</evidence>
<gene>
    <name evidence="9" type="ORF">METZ01_LOCUS501471</name>
</gene>
<protein>
    <recommendedName>
        <fullName evidence="8">ABC transmembrane type-1 domain-containing protein</fullName>
    </recommendedName>
</protein>
<feature type="transmembrane region" description="Helical" evidence="7">
    <location>
        <begin position="152"/>
        <end position="174"/>
    </location>
</feature>
<organism evidence="9">
    <name type="scientific">marine metagenome</name>
    <dbReference type="NCBI Taxonomy" id="408172"/>
    <lineage>
        <taxon>unclassified sequences</taxon>
        <taxon>metagenomes</taxon>
        <taxon>ecological metagenomes</taxon>
    </lineage>
</organism>
<dbReference type="PANTHER" id="PTHR30465">
    <property type="entry name" value="INNER MEMBRANE ABC TRANSPORTER"/>
    <property type="match status" value="1"/>
</dbReference>
<evidence type="ECO:0000259" key="8">
    <source>
        <dbReference type="PROSITE" id="PS50928"/>
    </source>
</evidence>
<dbReference type="Pfam" id="PF00528">
    <property type="entry name" value="BPD_transp_1"/>
    <property type="match status" value="1"/>
</dbReference>
<feature type="domain" description="ABC transmembrane type-1" evidence="8">
    <location>
        <begin position="63"/>
        <end position="233"/>
    </location>
</feature>
<keyword evidence="4 7" id="KW-0812">Transmembrane</keyword>
<dbReference type="GO" id="GO:0005886">
    <property type="term" value="C:plasma membrane"/>
    <property type="evidence" value="ECO:0007669"/>
    <property type="project" value="UniProtKB-SubCell"/>
</dbReference>
<dbReference type="GO" id="GO:0042884">
    <property type="term" value="P:microcin transport"/>
    <property type="evidence" value="ECO:0007669"/>
    <property type="project" value="TreeGrafter"/>
</dbReference>
<dbReference type="InterPro" id="IPR035906">
    <property type="entry name" value="MetI-like_sf"/>
</dbReference>
<keyword evidence="3" id="KW-1003">Cell membrane</keyword>
<feature type="transmembrane region" description="Helical" evidence="7">
    <location>
        <begin position="68"/>
        <end position="90"/>
    </location>
</feature>
<evidence type="ECO:0000256" key="4">
    <source>
        <dbReference type="ARBA" id="ARBA00022692"/>
    </source>
</evidence>
<feature type="non-terminal residue" evidence="9">
    <location>
        <position position="233"/>
    </location>
</feature>
<feature type="transmembrane region" description="Helical" evidence="7">
    <location>
        <begin position="102"/>
        <end position="132"/>
    </location>
</feature>
<dbReference type="AlphaFoldDB" id="A0A383DVM8"/>
<keyword evidence="6 7" id="KW-0472">Membrane</keyword>
<evidence type="ECO:0000256" key="6">
    <source>
        <dbReference type="ARBA" id="ARBA00023136"/>
    </source>
</evidence>
<evidence type="ECO:0000313" key="9">
    <source>
        <dbReference type="EMBL" id="SVE48617.1"/>
    </source>
</evidence>